<dbReference type="EMBL" id="AHOR02000031">
    <property type="protein sequence ID" value="EMF81642.1"/>
    <property type="molecule type" value="Genomic_DNA"/>
</dbReference>
<comment type="caution">
    <text evidence="1">The sequence shown here is derived from an EMBL/GenBank/DDBJ whole genome shotgun (WGS) entry which is preliminary data.</text>
</comment>
<gene>
    <name evidence="1" type="ORF">LEP1GSC188_2307</name>
</gene>
<dbReference type="Proteomes" id="UP000011770">
    <property type="component" value="Unassembled WGS sequence"/>
</dbReference>
<organism evidence="1 2">
    <name type="scientific">Leptospira weilii serovar Topaz str. LT2116</name>
    <dbReference type="NCBI Taxonomy" id="1088540"/>
    <lineage>
        <taxon>Bacteria</taxon>
        <taxon>Pseudomonadati</taxon>
        <taxon>Spirochaetota</taxon>
        <taxon>Spirochaetia</taxon>
        <taxon>Leptospirales</taxon>
        <taxon>Leptospiraceae</taxon>
        <taxon>Leptospira</taxon>
    </lineage>
</organism>
<sequence>MKSPEAYFNVSRSGNKLIFGYDHDYSSNSFDMIKIEYDEDGETKTIYVTRTAGDEKDKIIIQDFNPNVKRIKVIYDLQYDRLAPSILHKKEIISID</sequence>
<accession>M3FMR4</accession>
<evidence type="ECO:0000313" key="1">
    <source>
        <dbReference type="EMBL" id="EMF81642.1"/>
    </source>
</evidence>
<evidence type="ECO:0000313" key="2">
    <source>
        <dbReference type="Proteomes" id="UP000011770"/>
    </source>
</evidence>
<name>M3FMR4_9LEPT</name>
<reference evidence="1 2" key="1">
    <citation type="submission" date="2013-01" db="EMBL/GenBank/DDBJ databases">
        <authorList>
            <person name="Harkins D.M."/>
            <person name="Durkin A.S."/>
            <person name="Brinkac L.M."/>
            <person name="Haft D.H."/>
            <person name="Selengut J.D."/>
            <person name="Sanka R."/>
            <person name="DePew J."/>
            <person name="Purushe J."/>
            <person name="Tulsiani S.M."/>
            <person name="Graham G.C."/>
            <person name="Burns M.-A."/>
            <person name="Dohnt M.F."/>
            <person name="Smythe L.D."/>
            <person name="McKay D.B."/>
            <person name="Craig S.B."/>
            <person name="Vinetz J.M."/>
            <person name="Sutton G.G."/>
            <person name="Nierman W.C."/>
            <person name="Fouts D.E."/>
        </authorList>
    </citation>
    <scope>NUCLEOTIDE SEQUENCE [LARGE SCALE GENOMIC DNA]</scope>
    <source>
        <strain evidence="1 2">LT2116</strain>
    </source>
</reference>
<dbReference type="AlphaFoldDB" id="M3FMR4"/>
<proteinExistence type="predicted"/>
<protein>
    <submittedName>
        <fullName evidence="1">Uncharacterized protein</fullName>
    </submittedName>
</protein>